<dbReference type="AlphaFoldDB" id="A0A452RZ93"/>
<dbReference type="Pfam" id="PF02023">
    <property type="entry name" value="SCAN"/>
    <property type="match status" value="1"/>
</dbReference>
<dbReference type="InterPro" id="IPR038269">
    <property type="entry name" value="SCAN_sf"/>
</dbReference>
<dbReference type="CDD" id="cd07936">
    <property type="entry name" value="SCAN"/>
    <property type="match status" value="1"/>
</dbReference>
<keyword evidence="1 2" id="KW-0539">Nucleus</keyword>
<dbReference type="Proteomes" id="UP000291022">
    <property type="component" value="Unassembled WGS sequence"/>
</dbReference>
<comment type="subcellular location">
    <subcellularLocation>
        <location evidence="2">Nucleus</location>
    </subcellularLocation>
</comment>
<dbReference type="PANTHER" id="PTHR45935">
    <property type="entry name" value="PROTEIN ZBED8-RELATED"/>
    <property type="match status" value="1"/>
</dbReference>
<feature type="region of interest" description="Disordered" evidence="3">
    <location>
        <begin position="1"/>
        <end position="33"/>
    </location>
</feature>
<dbReference type="FunFam" id="1.10.4020.10:FF:000001">
    <property type="entry name" value="zinc finger protein 263 isoform X1"/>
    <property type="match status" value="1"/>
</dbReference>
<dbReference type="SUPFAM" id="SSF47353">
    <property type="entry name" value="Retrovirus capsid dimerization domain-like"/>
    <property type="match status" value="1"/>
</dbReference>
<dbReference type="InterPro" id="IPR003309">
    <property type="entry name" value="SCAN_dom"/>
</dbReference>
<evidence type="ECO:0000256" key="2">
    <source>
        <dbReference type="PROSITE-ProRule" id="PRU00187"/>
    </source>
</evidence>
<protein>
    <recommendedName>
        <fullName evidence="4">SCAN box domain-containing protein</fullName>
    </recommendedName>
</protein>
<dbReference type="Ensembl" id="ENSUAMT00000027930.1">
    <property type="protein sequence ID" value="ENSUAMP00000025019.1"/>
    <property type="gene ID" value="ENSUAMG00000019494.1"/>
</dbReference>
<dbReference type="SMART" id="SM00431">
    <property type="entry name" value="SCAN"/>
    <property type="match status" value="1"/>
</dbReference>
<dbReference type="PANTHER" id="PTHR45935:SF32">
    <property type="entry name" value="ZINC FINGER AND SCAN DOMAIN CONTAINING 18"/>
    <property type="match status" value="1"/>
</dbReference>
<reference evidence="6" key="1">
    <citation type="submission" date="2016-06" db="EMBL/GenBank/DDBJ databases">
        <title>De novo assembly and RNA-Seq shows season-dependent expression and editing in black bear kidneys.</title>
        <authorList>
            <person name="Korstanje R."/>
            <person name="Srivastava A."/>
            <person name="Sarsani V.K."/>
            <person name="Sheehan S.M."/>
            <person name="Seger R.L."/>
            <person name="Barter M.E."/>
            <person name="Lindqvist C."/>
            <person name="Brody L.C."/>
            <person name="Mullikin J.C."/>
        </authorList>
    </citation>
    <scope>NUCLEOTIDE SEQUENCE [LARGE SCALE GENOMIC DNA]</scope>
</reference>
<evidence type="ECO:0000313" key="5">
    <source>
        <dbReference type="Ensembl" id="ENSUAMP00000025019.1"/>
    </source>
</evidence>
<keyword evidence="6" id="KW-1185">Reference proteome</keyword>
<accession>A0A452RZ93</accession>
<evidence type="ECO:0000256" key="3">
    <source>
        <dbReference type="SAM" id="MobiDB-lite"/>
    </source>
</evidence>
<proteinExistence type="predicted"/>
<dbReference type="GO" id="GO:0005634">
    <property type="term" value="C:nucleus"/>
    <property type="evidence" value="ECO:0007669"/>
    <property type="project" value="UniProtKB-SubCell"/>
</dbReference>
<dbReference type="InterPro" id="IPR050916">
    <property type="entry name" value="SCAN-C2H2_zinc_finger"/>
</dbReference>
<evidence type="ECO:0000313" key="6">
    <source>
        <dbReference type="Proteomes" id="UP000291022"/>
    </source>
</evidence>
<evidence type="ECO:0000259" key="4">
    <source>
        <dbReference type="PROSITE" id="PS50804"/>
    </source>
</evidence>
<dbReference type="Gene3D" id="1.10.4020.10">
    <property type="entry name" value="DNA breaking-rejoining enzymes"/>
    <property type="match status" value="1"/>
</dbReference>
<reference evidence="5" key="3">
    <citation type="submission" date="2025-09" db="UniProtKB">
        <authorList>
            <consortium name="Ensembl"/>
        </authorList>
    </citation>
    <scope>IDENTIFICATION</scope>
</reference>
<name>A0A452RZ93_URSAM</name>
<organism evidence="5 6">
    <name type="scientific">Ursus americanus</name>
    <name type="common">American black bear</name>
    <name type="synonym">Euarctos americanus</name>
    <dbReference type="NCBI Taxonomy" id="9643"/>
    <lineage>
        <taxon>Eukaryota</taxon>
        <taxon>Metazoa</taxon>
        <taxon>Chordata</taxon>
        <taxon>Craniata</taxon>
        <taxon>Vertebrata</taxon>
        <taxon>Euteleostomi</taxon>
        <taxon>Mammalia</taxon>
        <taxon>Eutheria</taxon>
        <taxon>Laurasiatheria</taxon>
        <taxon>Carnivora</taxon>
        <taxon>Caniformia</taxon>
        <taxon>Ursidae</taxon>
        <taxon>Ursus</taxon>
    </lineage>
</organism>
<dbReference type="STRING" id="9643.ENSUAMP00000025019"/>
<evidence type="ECO:0000256" key="1">
    <source>
        <dbReference type="ARBA" id="ARBA00023242"/>
    </source>
</evidence>
<dbReference type="GeneTree" id="ENSGT00940000164008"/>
<dbReference type="PROSITE" id="PS50804">
    <property type="entry name" value="SCAN_BOX"/>
    <property type="match status" value="1"/>
</dbReference>
<sequence>MLPLAKALASPRNPQTPALGEQDGAPQPASPGDTEVWRLRFRQFQYRVAGGPHRALGQLWMLCRQWLRPEAHSKEQMLELLVLEQFLSALPSKMRTWVQSQGPRTCREAASLVEDLTQMSQQEGEGTGLTPKSEWLPGGAGAGFGFWPMSPWPGAQGSRFFFLSDSKCRIHPALLPPTPHPLLSRSLSRPAAPQAI</sequence>
<reference evidence="5" key="2">
    <citation type="submission" date="2025-08" db="UniProtKB">
        <authorList>
            <consortium name="Ensembl"/>
        </authorList>
    </citation>
    <scope>IDENTIFICATION</scope>
</reference>
<feature type="domain" description="SCAN box" evidence="4">
    <location>
        <begin position="38"/>
        <end position="116"/>
    </location>
</feature>